<dbReference type="Pfam" id="PF11743">
    <property type="entry name" value="DUF3301"/>
    <property type="match status" value="1"/>
</dbReference>
<dbReference type="Proteomes" id="UP001302316">
    <property type="component" value="Unassembled WGS sequence"/>
</dbReference>
<name>A0AAP6MJZ4_9GAMM</name>
<organism evidence="1 2">
    <name type="scientific">Natronospira elongata</name>
    <dbReference type="NCBI Taxonomy" id="3110268"/>
    <lineage>
        <taxon>Bacteria</taxon>
        <taxon>Pseudomonadati</taxon>
        <taxon>Pseudomonadota</taxon>
        <taxon>Gammaproteobacteria</taxon>
        <taxon>Natronospirales</taxon>
        <taxon>Natronospiraceae</taxon>
        <taxon>Natronospira</taxon>
    </lineage>
</organism>
<protein>
    <submittedName>
        <fullName evidence="1">DUF3301 domain-containing protein</fullName>
    </submittedName>
</protein>
<keyword evidence="2" id="KW-1185">Reference proteome</keyword>
<dbReference type="InterPro" id="IPR021732">
    <property type="entry name" value="DUF3301"/>
</dbReference>
<dbReference type="EMBL" id="JAYGII010000012">
    <property type="protein sequence ID" value="MEA5445574.1"/>
    <property type="molecule type" value="Genomic_DNA"/>
</dbReference>
<dbReference type="AlphaFoldDB" id="A0AAP6MJZ4"/>
<evidence type="ECO:0000313" key="2">
    <source>
        <dbReference type="Proteomes" id="UP001302316"/>
    </source>
</evidence>
<dbReference type="RefSeq" id="WP_346051203.1">
    <property type="nucleotide sequence ID" value="NZ_JAYGII010000012.1"/>
</dbReference>
<sequence length="113" mass="13039">MLQPSHIMVLVLFGVIAWFWRDSLAARELAIEAARRTCKSTGVQFLDQTVSIAAFWPMLGNRGLRFKRRYRFEFSTDGTDRHPGQAELYGRRVARVHLDYPSGLVLSDEEKRP</sequence>
<gene>
    <name evidence="1" type="ORF">VCB98_07060</name>
</gene>
<comment type="caution">
    <text evidence="1">The sequence shown here is derived from an EMBL/GenBank/DDBJ whole genome shotgun (WGS) entry which is preliminary data.</text>
</comment>
<reference evidence="1 2" key="1">
    <citation type="submission" date="2023-12" db="EMBL/GenBank/DDBJ databases">
        <title>Whole-genome sequencing of halo(alkali)philic microorganisms from hypersaline lakes.</title>
        <authorList>
            <person name="Sorokin D.Y."/>
            <person name="Merkel A.Y."/>
            <person name="Messina E."/>
            <person name="Yakimov M."/>
        </authorList>
    </citation>
    <scope>NUCLEOTIDE SEQUENCE [LARGE SCALE GENOMIC DNA]</scope>
    <source>
        <strain evidence="1 2">AB-CW1</strain>
    </source>
</reference>
<evidence type="ECO:0000313" key="1">
    <source>
        <dbReference type="EMBL" id="MEA5445574.1"/>
    </source>
</evidence>
<accession>A0AAP6MJZ4</accession>
<proteinExistence type="predicted"/>